<protein>
    <submittedName>
        <fullName evidence="1">Uncharacterized protein</fullName>
    </submittedName>
</protein>
<accession>A0A427XPV7</accession>
<dbReference type="EMBL" id="RSCD01000032">
    <property type="protein sequence ID" value="RSH80857.1"/>
    <property type="molecule type" value="Genomic_DNA"/>
</dbReference>
<dbReference type="InterPro" id="IPR029062">
    <property type="entry name" value="Class_I_gatase-like"/>
</dbReference>
<dbReference type="Gene3D" id="3.40.50.880">
    <property type="match status" value="1"/>
</dbReference>
<gene>
    <name evidence="1" type="ORF">EHS25_007026</name>
</gene>
<organism evidence="1 2">
    <name type="scientific">Saitozyma podzolica</name>
    <dbReference type="NCBI Taxonomy" id="1890683"/>
    <lineage>
        <taxon>Eukaryota</taxon>
        <taxon>Fungi</taxon>
        <taxon>Dikarya</taxon>
        <taxon>Basidiomycota</taxon>
        <taxon>Agaricomycotina</taxon>
        <taxon>Tremellomycetes</taxon>
        <taxon>Tremellales</taxon>
        <taxon>Trimorphomycetaceae</taxon>
        <taxon>Saitozyma</taxon>
    </lineage>
</organism>
<sequence length="1054" mass="119938">MTRTNPLLYGRSSLPFDSALWRNPTAEYRGAPFWSWNTKLTKDKLIRQLDCFSEMGMGGVHMHPRTGLDTPYLGEEFFDMVRACIDHCKERDMMACLYDEDRWPSGAAGGLVSKVYPNFRVQHLLITPFPYGKNPHPPVRIGLSKAVAERSEDGTLIARYDISVGSDGIATFRRLKDGETPSHAGREWFCYAEYQPPCSWWNGGTYVDTLNKEALASFISMTHERYYQHFAKEFGNVVPSIFTDEPQFAKKEYLTDSFAVKDIFLPWTNDLPQTFKERYGTDLLDHLPELVWDVSDVPNLTRYQYHDHVCDRFVEAFMDQISDWCRGHGIALTGHLMQEPRLLTQTESLGEAMRGYRNLDVPGIDMLCDAREYNTAKQASSVARQNGVKGVMSEEYGVTNWTFDFKGHKASGDWQAALGVTFRVHHLAPVSMLGESKRDYPAAIGYQSPWYREYKYIEDHFSRLNVALTRGTPVARVAVIHPVESFWLTYGPADRNGREQSWRDKAFKDLTDWLLFGLIDFDFVSESLFSSQTGVEDITDTLPVGKARYDVVVVANLRTIRSTTLARLQKFASEGGKIVVCGEEPTLVDVKLAKLDLSATRVAFTQFDILTALEQWRDVLITRNGTDVQSLMYQLRQDGDDRFLFICDTARDDPIDTTVHVKGTYDVVVLDTLGGTEWEIVSSLKQGWTLFEWTFWSCGHVLVRLTPRRQTDSNDHRAQLQPNYGAGFNQTQEVTLESVSLSEPNVLLLDHASWKLGDDQDWQDATEVLRIDNCVRDRLGLPLKDITLAQPWTRTPDEREPVSTLHLRFKFESAADVGPVSLAVERLDSTEVRLDGKTLPSVQTGWFVDEDISVMQLGTIDRGQHTLELVLPFGLLTNVERVYLLGDFFVQLYGDVAIIDRMDKSRLRFGDYTRQGLPFYVGNVTYHCGFDIATPQHVVLQTYQFSGPAVTAIVDGHNKYNLSLPPHIGDLGVIAPGKHKVDFTVYGNRENAFGAIHMPPGETNYWGPNAWRGDQNYWQNEYDIKPMGVTVRPVVREKATRKYVVTVRRRHDPH</sequence>
<dbReference type="PANTHER" id="PTHR36848">
    <property type="entry name" value="DNA-BINDING PROTEIN (PUTATIVE SECRETED PROTEIN)-RELATED"/>
    <property type="match status" value="1"/>
</dbReference>
<evidence type="ECO:0000313" key="2">
    <source>
        <dbReference type="Proteomes" id="UP000279259"/>
    </source>
</evidence>
<dbReference type="InterPro" id="IPR053161">
    <property type="entry name" value="Ulvan_degrading_GH"/>
</dbReference>
<reference evidence="1 2" key="1">
    <citation type="submission" date="2018-11" db="EMBL/GenBank/DDBJ databases">
        <title>Genome sequence of Saitozyma podzolica DSM 27192.</title>
        <authorList>
            <person name="Aliyu H."/>
            <person name="Gorte O."/>
            <person name="Ochsenreither K."/>
        </authorList>
    </citation>
    <scope>NUCLEOTIDE SEQUENCE [LARGE SCALE GENOMIC DNA]</scope>
    <source>
        <strain evidence="1 2">DSM 27192</strain>
    </source>
</reference>
<dbReference type="Pfam" id="PF17132">
    <property type="entry name" value="Glyco_hydro_106"/>
    <property type="match status" value="1"/>
</dbReference>
<comment type="caution">
    <text evidence="1">The sequence shown here is derived from an EMBL/GenBank/DDBJ whole genome shotgun (WGS) entry which is preliminary data.</text>
</comment>
<dbReference type="STRING" id="1890683.A0A427XPV7"/>
<dbReference type="PANTHER" id="PTHR36848:SF2">
    <property type="entry name" value="SECRETED PROTEIN"/>
    <property type="match status" value="1"/>
</dbReference>
<dbReference type="Proteomes" id="UP000279259">
    <property type="component" value="Unassembled WGS sequence"/>
</dbReference>
<keyword evidence="2" id="KW-1185">Reference proteome</keyword>
<proteinExistence type="predicted"/>
<name>A0A427XPV7_9TREE</name>
<dbReference type="OrthoDB" id="2579248at2759"/>
<evidence type="ECO:0000313" key="1">
    <source>
        <dbReference type="EMBL" id="RSH80857.1"/>
    </source>
</evidence>
<dbReference type="CDD" id="cd03143">
    <property type="entry name" value="A4_beta-galactosidase_middle_domain"/>
    <property type="match status" value="1"/>
</dbReference>
<dbReference type="AlphaFoldDB" id="A0A427XPV7"/>